<proteinExistence type="predicted"/>
<dbReference type="EMBL" id="KZ679263">
    <property type="protein sequence ID" value="PTB39797.1"/>
    <property type="molecule type" value="Genomic_DNA"/>
</dbReference>
<dbReference type="AlphaFoldDB" id="A0A2T3Z4T5"/>
<dbReference type="Proteomes" id="UP000240493">
    <property type="component" value="Unassembled WGS sequence"/>
</dbReference>
<name>A0A2T3Z4T5_TRIA4</name>
<protein>
    <submittedName>
        <fullName evidence="2">Uncharacterized protein</fullName>
    </submittedName>
</protein>
<accession>A0A2T3Z4T5</accession>
<sequence length="187" mass="21578">MCFETMESERYVRWNPPSRGGISNIAPLSKRLWRLVKRIFPPIDLHRKREEGLDHLRKKPWAADANANDTTRPAGAEDRHSIQVNVVNHLFLAQFNFPGMDLTTLAVYGTKGIVLDTKKLDMKKLGKPREALSSHPPFAIRRPQPESKNRRKYNVTRPDPDATPTEHGQKLVMRRVQGQSRQRRRAV</sequence>
<organism evidence="2 3">
    <name type="scientific">Trichoderma asperellum (strain ATCC 204424 / CBS 433.97 / NBRC 101777)</name>
    <dbReference type="NCBI Taxonomy" id="1042311"/>
    <lineage>
        <taxon>Eukaryota</taxon>
        <taxon>Fungi</taxon>
        <taxon>Dikarya</taxon>
        <taxon>Ascomycota</taxon>
        <taxon>Pezizomycotina</taxon>
        <taxon>Sordariomycetes</taxon>
        <taxon>Hypocreomycetidae</taxon>
        <taxon>Hypocreales</taxon>
        <taxon>Hypocreaceae</taxon>
        <taxon>Trichoderma</taxon>
    </lineage>
</organism>
<feature type="region of interest" description="Disordered" evidence="1">
    <location>
        <begin position="127"/>
        <end position="187"/>
    </location>
</feature>
<reference evidence="2 3" key="1">
    <citation type="submission" date="2016-07" db="EMBL/GenBank/DDBJ databases">
        <title>Multiple horizontal gene transfer events from other fungi enriched the ability of initially mycotrophic Trichoderma (Ascomycota) to feed on dead plant biomass.</title>
        <authorList>
            <consortium name="DOE Joint Genome Institute"/>
            <person name="Aerts A."/>
            <person name="Atanasova L."/>
            <person name="Chenthamara K."/>
            <person name="Zhang J."/>
            <person name="Grujic M."/>
            <person name="Henrissat B."/>
            <person name="Kuo A."/>
            <person name="Salamov A."/>
            <person name="Lipzen A."/>
            <person name="Labutti K."/>
            <person name="Barry K."/>
            <person name="Miao Y."/>
            <person name="Rahimi M.J."/>
            <person name="Shen Q."/>
            <person name="Grigoriev I.V."/>
            <person name="Kubicek C.P."/>
            <person name="Druzhinina I.S."/>
        </authorList>
    </citation>
    <scope>NUCLEOTIDE SEQUENCE [LARGE SCALE GENOMIC DNA]</scope>
    <source>
        <strain evidence="2 3">CBS 433.97</strain>
    </source>
</reference>
<keyword evidence="3" id="KW-1185">Reference proteome</keyword>
<evidence type="ECO:0000313" key="2">
    <source>
        <dbReference type="EMBL" id="PTB39797.1"/>
    </source>
</evidence>
<evidence type="ECO:0000313" key="3">
    <source>
        <dbReference type="Proteomes" id="UP000240493"/>
    </source>
</evidence>
<gene>
    <name evidence="2" type="ORF">M441DRAFT_47697</name>
</gene>
<evidence type="ECO:0000256" key="1">
    <source>
        <dbReference type="SAM" id="MobiDB-lite"/>
    </source>
</evidence>